<evidence type="ECO:0000259" key="2">
    <source>
        <dbReference type="Pfam" id="PF00931"/>
    </source>
</evidence>
<dbReference type="SUPFAM" id="SSF52540">
    <property type="entry name" value="P-loop containing nucleoside triphosphate hydrolases"/>
    <property type="match status" value="1"/>
</dbReference>
<dbReference type="Pfam" id="PF00931">
    <property type="entry name" value="NB-ARC"/>
    <property type="match status" value="1"/>
</dbReference>
<evidence type="ECO:0000313" key="4">
    <source>
        <dbReference type="Proteomes" id="UP001210211"/>
    </source>
</evidence>
<dbReference type="AlphaFoldDB" id="A0AAD6EY74"/>
<feature type="compositionally biased region" description="Low complexity" evidence="1">
    <location>
        <begin position="503"/>
        <end position="521"/>
    </location>
</feature>
<dbReference type="PANTHER" id="PTHR36766:SF30">
    <property type="entry name" value="TIR-NBS TYPE DISEASE RESISTANCE PROTEIN-RELATED"/>
    <property type="match status" value="1"/>
</dbReference>
<reference evidence="3 4" key="1">
    <citation type="journal article" date="2022" name="Cell">
        <title>Repeat-based holocentromeres influence genome architecture and karyotype evolution.</title>
        <authorList>
            <person name="Hofstatter P.G."/>
            <person name="Thangavel G."/>
            <person name="Lux T."/>
            <person name="Neumann P."/>
            <person name="Vondrak T."/>
            <person name="Novak P."/>
            <person name="Zhang M."/>
            <person name="Costa L."/>
            <person name="Castellani M."/>
            <person name="Scott A."/>
            <person name="Toegelov H."/>
            <person name="Fuchs J."/>
            <person name="Mata-Sucre Y."/>
            <person name="Dias Y."/>
            <person name="Vanzela A.L.L."/>
            <person name="Huettel B."/>
            <person name="Almeida C.C.S."/>
            <person name="Simkova H."/>
            <person name="Souza G."/>
            <person name="Pedrosa-Harand A."/>
            <person name="Macas J."/>
            <person name="Mayer K.F.X."/>
            <person name="Houben A."/>
            <person name="Marques A."/>
        </authorList>
    </citation>
    <scope>NUCLEOTIDE SEQUENCE [LARGE SCALE GENOMIC DNA]</scope>
    <source>
        <strain evidence="3">RhyTen1mFocal</strain>
    </source>
</reference>
<feature type="domain" description="NB-ARC" evidence="2">
    <location>
        <begin position="194"/>
        <end position="346"/>
    </location>
</feature>
<dbReference type="InterPro" id="IPR002182">
    <property type="entry name" value="NB-ARC"/>
</dbReference>
<organism evidence="3 4">
    <name type="scientific">Rhynchospora tenuis</name>
    <dbReference type="NCBI Taxonomy" id="198213"/>
    <lineage>
        <taxon>Eukaryota</taxon>
        <taxon>Viridiplantae</taxon>
        <taxon>Streptophyta</taxon>
        <taxon>Embryophyta</taxon>
        <taxon>Tracheophyta</taxon>
        <taxon>Spermatophyta</taxon>
        <taxon>Magnoliopsida</taxon>
        <taxon>Liliopsida</taxon>
        <taxon>Poales</taxon>
        <taxon>Cyperaceae</taxon>
        <taxon>Cyperoideae</taxon>
        <taxon>Rhynchosporeae</taxon>
        <taxon>Rhynchospora</taxon>
    </lineage>
</organism>
<dbReference type="Gene3D" id="3.40.50.300">
    <property type="entry name" value="P-loop containing nucleotide triphosphate hydrolases"/>
    <property type="match status" value="1"/>
</dbReference>
<protein>
    <recommendedName>
        <fullName evidence="2">NB-ARC domain-containing protein</fullName>
    </recommendedName>
</protein>
<comment type="caution">
    <text evidence="3">The sequence shown here is derived from an EMBL/GenBank/DDBJ whole genome shotgun (WGS) entry which is preliminary data.</text>
</comment>
<feature type="region of interest" description="Disordered" evidence="1">
    <location>
        <begin position="476"/>
        <end position="521"/>
    </location>
</feature>
<dbReference type="PRINTS" id="PR00364">
    <property type="entry name" value="DISEASERSIST"/>
</dbReference>
<dbReference type="Gene3D" id="1.10.8.430">
    <property type="entry name" value="Helical domain of apoptotic protease-activating factors"/>
    <property type="match status" value="1"/>
</dbReference>
<gene>
    <name evidence="3" type="ORF">LUZ61_009060</name>
</gene>
<evidence type="ECO:0000256" key="1">
    <source>
        <dbReference type="SAM" id="MobiDB-lite"/>
    </source>
</evidence>
<dbReference type="Proteomes" id="UP001210211">
    <property type="component" value="Unassembled WGS sequence"/>
</dbReference>
<keyword evidence="4" id="KW-1185">Reference proteome</keyword>
<sequence length="534" mass="59376">MEKLKTFFECAIAVPSACLSLVEAFGPNSELTGSIERLEATLVVASQLIERSECWCFRYDSIRKLLSCLKDAVYEAELTIEEFKSQRRRAESHDQNIASELINNFHNWRTGFKEQVISGQGNLDHFCGQLEKICNSHEIPQNPKKFSRPITVSRPPDVLYGRDKELNDAISKLGNPRSSLYAGKSSSCTENKRKIPVLPIVGIGGVGKTTLSQMVYKDKRVQSYYDLKIWTCVAEKFDLERMLKEILQCATRVVCNFTNLDLLQDTLVEAVKSKRVLLVLDDIWSADWQQLLGPMNEASEGSAIMLTTRSRDYFINCTDDNMTLLEPILLEGLEQKIYWEFFKRCAGLKVDSANYSELEPIASTICSRLDRLPLAAKTVGGVLSQRIDRQHWISIRDSEMWKVKQGKDGSPQVPASLSPGVQTRAQTRRLSGQGVVIGGVRGEYRVEEGSGKGKEKVVGKKAEEFANLKIAAKESRAQRFNEQNQVSGRGLSSQQPISNTDNTGALGAAGPSSSGTTMLIDQTPITGTTISITI</sequence>
<dbReference type="GO" id="GO:0043531">
    <property type="term" value="F:ADP binding"/>
    <property type="evidence" value="ECO:0007669"/>
    <property type="project" value="InterPro"/>
</dbReference>
<dbReference type="PANTHER" id="PTHR36766">
    <property type="entry name" value="PLANT BROAD-SPECTRUM MILDEW RESISTANCE PROTEIN RPW8"/>
    <property type="match status" value="1"/>
</dbReference>
<feature type="compositionally biased region" description="Polar residues" evidence="1">
    <location>
        <begin position="480"/>
        <end position="502"/>
    </location>
</feature>
<accession>A0AAD6EY74</accession>
<evidence type="ECO:0000313" key="3">
    <source>
        <dbReference type="EMBL" id="KAJ3705355.1"/>
    </source>
</evidence>
<dbReference type="EMBL" id="JAMRDG010000001">
    <property type="protein sequence ID" value="KAJ3705355.1"/>
    <property type="molecule type" value="Genomic_DNA"/>
</dbReference>
<dbReference type="InterPro" id="IPR027417">
    <property type="entry name" value="P-loop_NTPase"/>
</dbReference>
<name>A0AAD6EY74_9POAL</name>
<dbReference type="InterPro" id="IPR042197">
    <property type="entry name" value="Apaf_helical"/>
</dbReference>
<proteinExistence type="predicted"/>